<evidence type="ECO:0000256" key="1">
    <source>
        <dbReference type="SAM" id="MobiDB-lite"/>
    </source>
</evidence>
<feature type="region of interest" description="Disordered" evidence="1">
    <location>
        <begin position="88"/>
        <end position="118"/>
    </location>
</feature>
<proteinExistence type="predicted"/>
<sequence length="380" mass="40060">MTTQPTLEMTGPDELVASLPFLLGFQPLESLVVVWTKGGRLLLTQRVDLPATDDGVHLAEFAGILVQPLRDHEPDEAVLMVIEDACDGTSDSSAGHTVKDGGREGSPGQRNECGGAPRMPRRELVDAVMRVLAAMDVAVRDALEVSGGRFRSYLCVEECCPPAGRAVDPVVANAVAASFAVRGVSALSSRADLVSVLEPDPSGVARIEPLVVDREQELDDALGDGGSAAVESWRDEQVDRLMSLVFEGGDLSDADTVTLLVGLCDVRVRDTLLWHLNGASDRYGCLDRLLIGLRLAPNGYVAPIATCAALAAWLLGDGARASIAIDRALNDDPAYSLAILVGTSISAGLPPSAWQQVMGRLTLEACRARPPAAQDSPPPA</sequence>
<dbReference type="InterPro" id="IPR025447">
    <property type="entry name" value="DUF4192"/>
</dbReference>
<gene>
    <name evidence="2" type="ORF">UFOPK3772_00097</name>
</gene>
<organism evidence="2">
    <name type="scientific">freshwater metagenome</name>
    <dbReference type="NCBI Taxonomy" id="449393"/>
    <lineage>
        <taxon>unclassified sequences</taxon>
        <taxon>metagenomes</taxon>
        <taxon>ecological metagenomes</taxon>
    </lineage>
</organism>
<accession>A0A6J7IC44</accession>
<protein>
    <submittedName>
        <fullName evidence="2">Unannotated protein</fullName>
    </submittedName>
</protein>
<name>A0A6J7IC44_9ZZZZ</name>
<dbReference type="AlphaFoldDB" id="A0A6J7IC44"/>
<dbReference type="Pfam" id="PF13830">
    <property type="entry name" value="DUF4192"/>
    <property type="match status" value="1"/>
</dbReference>
<dbReference type="EMBL" id="CAFBNE010000002">
    <property type="protein sequence ID" value="CAB4928380.1"/>
    <property type="molecule type" value="Genomic_DNA"/>
</dbReference>
<evidence type="ECO:0000313" key="2">
    <source>
        <dbReference type="EMBL" id="CAB4928380.1"/>
    </source>
</evidence>
<reference evidence="2" key="1">
    <citation type="submission" date="2020-05" db="EMBL/GenBank/DDBJ databases">
        <authorList>
            <person name="Chiriac C."/>
            <person name="Salcher M."/>
            <person name="Ghai R."/>
            <person name="Kavagutti S V."/>
        </authorList>
    </citation>
    <scope>NUCLEOTIDE SEQUENCE</scope>
</reference>